<dbReference type="PANTHER" id="PTHR30146:SF155">
    <property type="entry name" value="ALANINE RACEMASE"/>
    <property type="match status" value="1"/>
</dbReference>
<dbReference type="SUPFAM" id="SSF46785">
    <property type="entry name" value="Winged helix' DNA-binding domain"/>
    <property type="match status" value="1"/>
</dbReference>
<evidence type="ECO:0000259" key="4">
    <source>
        <dbReference type="PROSITE" id="PS50949"/>
    </source>
</evidence>
<keyword evidence="6" id="KW-1185">Reference proteome</keyword>
<dbReference type="PANTHER" id="PTHR30146">
    <property type="entry name" value="LACI-RELATED TRANSCRIPTIONAL REPRESSOR"/>
    <property type="match status" value="1"/>
</dbReference>
<dbReference type="STRING" id="1428644.BIV57_00330"/>
<dbReference type="InterPro" id="IPR036390">
    <property type="entry name" value="WH_DNA-bd_sf"/>
</dbReference>
<sequence length="374" mass="39753">MARMGQLKYRALAQELQRGIRDGVWPPGSQLPTEAGLATSHAVSVNTVRRAMEVLAAEGWVERRQGAGTFVRAVPGAAHGRRWRIAAVLPERQWYFPPLLEGIEAAAARGRVALQVHCTGYGARGWQRLEDLLARLEGVDGLVLSHPSGSGPALADRARWLRELTLPYVLLERAPVDPGDPSEHVSTDRVAGVFIALEHLAALGHQRVGLVCRPGAPPSAQIVRGFAKGAAELGLDAVAVVEIEHQRRFGTGHMPTLAPLGERALRVLRAAGATAAVCFGDNEATMVIEAARRAGLAIPGGLSVIACEDWRAVTGSVALTSVVPEKFRLGRLAVEALLRRLAEPDAEVQQVWVRPRLAVRASTAAAGEGAAGPS</sequence>
<keyword evidence="2" id="KW-0238">DNA-binding</keyword>
<dbReference type="EMBL" id="MLCF01000002">
    <property type="protein sequence ID" value="OIV39331.1"/>
    <property type="molecule type" value="Genomic_DNA"/>
</dbReference>
<dbReference type="Gene3D" id="3.40.50.2300">
    <property type="match status" value="2"/>
</dbReference>
<proteinExistence type="predicted"/>
<keyword evidence="1" id="KW-0805">Transcription regulation</keyword>
<dbReference type="Pfam" id="PF13377">
    <property type="entry name" value="Peripla_BP_3"/>
    <property type="match status" value="1"/>
</dbReference>
<dbReference type="InterPro" id="IPR000524">
    <property type="entry name" value="Tscrpt_reg_HTH_GntR"/>
</dbReference>
<dbReference type="AlphaFoldDB" id="A0A1J7BKW1"/>
<keyword evidence="3" id="KW-0804">Transcription</keyword>
<feature type="domain" description="HTH gntR-type" evidence="4">
    <location>
        <begin position="6"/>
        <end position="74"/>
    </location>
</feature>
<gene>
    <name evidence="5" type="ORF">BIV57_00330</name>
</gene>
<dbReference type="InterPro" id="IPR036388">
    <property type="entry name" value="WH-like_DNA-bd_sf"/>
</dbReference>
<dbReference type="CDD" id="cd07377">
    <property type="entry name" value="WHTH_GntR"/>
    <property type="match status" value="1"/>
</dbReference>
<dbReference type="GO" id="GO:0000976">
    <property type="term" value="F:transcription cis-regulatory region binding"/>
    <property type="evidence" value="ECO:0007669"/>
    <property type="project" value="TreeGrafter"/>
</dbReference>
<evidence type="ECO:0000313" key="6">
    <source>
        <dbReference type="Proteomes" id="UP000243342"/>
    </source>
</evidence>
<reference evidence="5 6" key="1">
    <citation type="submission" date="2016-10" db="EMBL/GenBank/DDBJ databases">
        <title>Genome sequence of Streptomyces gilvigriseus MUSC 26.</title>
        <authorList>
            <person name="Lee L.-H."/>
            <person name="Ser H.-L."/>
        </authorList>
    </citation>
    <scope>NUCLEOTIDE SEQUENCE [LARGE SCALE GENOMIC DNA]</scope>
    <source>
        <strain evidence="5 6">MUSC 26</strain>
    </source>
</reference>
<dbReference type="Gene3D" id="1.10.10.10">
    <property type="entry name" value="Winged helix-like DNA-binding domain superfamily/Winged helix DNA-binding domain"/>
    <property type="match status" value="1"/>
</dbReference>
<dbReference type="PROSITE" id="PS50949">
    <property type="entry name" value="HTH_GNTR"/>
    <property type="match status" value="1"/>
</dbReference>
<evidence type="ECO:0000313" key="5">
    <source>
        <dbReference type="EMBL" id="OIV39331.1"/>
    </source>
</evidence>
<dbReference type="GO" id="GO:0003700">
    <property type="term" value="F:DNA-binding transcription factor activity"/>
    <property type="evidence" value="ECO:0007669"/>
    <property type="project" value="InterPro"/>
</dbReference>
<comment type="caution">
    <text evidence="5">The sequence shown here is derived from an EMBL/GenBank/DDBJ whole genome shotgun (WGS) entry which is preliminary data.</text>
</comment>
<protein>
    <recommendedName>
        <fullName evidence="4">HTH gntR-type domain-containing protein</fullName>
    </recommendedName>
</protein>
<organism evidence="5 6">
    <name type="scientific">Mangrovactinospora gilvigrisea</name>
    <dbReference type="NCBI Taxonomy" id="1428644"/>
    <lineage>
        <taxon>Bacteria</taxon>
        <taxon>Bacillati</taxon>
        <taxon>Actinomycetota</taxon>
        <taxon>Actinomycetes</taxon>
        <taxon>Kitasatosporales</taxon>
        <taxon>Streptomycetaceae</taxon>
        <taxon>Mangrovactinospora</taxon>
    </lineage>
</organism>
<dbReference type="Pfam" id="PF00392">
    <property type="entry name" value="GntR"/>
    <property type="match status" value="1"/>
</dbReference>
<accession>A0A1J7BKW1</accession>
<dbReference type="InterPro" id="IPR046335">
    <property type="entry name" value="LacI/GalR-like_sensor"/>
</dbReference>
<evidence type="ECO:0000256" key="1">
    <source>
        <dbReference type="ARBA" id="ARBA00023015"/>
    </source>
</evidence>
<evidence type="ECO:0000256" key="3">
    <source>
        <dbReference type="ARBA" id="ARBA00023163"/>
    </source>
</evidence>
<name>A0A1J7BKW1_9ACTN</name>
<evidence type="ECO:0000256" key="2">
    <source>
        <dbReference type="ARBA" id="ARBA00023125"/>
    </source>
</evidence>
<dbReference type="SMART" id="SM00345">
    <property type="entry name" value="HTH_GNTR"/>
    <property type="match status" value="1"/>
</dbReference>
<dbReference type="SUPFAM" id="SSF53822">
    <property type="entry name" value="Periplasmic binding protein-like I"/>
    <property type="match status" value="1"/>
</dbReference>
<dbReference type="InterPro" id="IPR028082">
    <property type="entry name" value="Peripla_BP_I"/>
</dbReference>
<dbReference type="Proteomes" id="UP000243342">
    <property type="component" value="Unassembled WGS sequence"/>
</dbReference>
<dbReference type="OrthoDB" id="3252280at2"/>